<evidence type="ECO:0000313" key="2">
    <source>
        <dbReference type="Proteomes" id="UP001634394"/>
    </source>
</evidence>
<reference evidence="1 2" key="1">
    <citation type="submission" date="2024-11" db="EMBL/GenBank/DDBJ databases">
        <title>Chromosome-level genome assembly of the freshwater bivalve Anodonta woodiana.</title>
        <authorList>
            <person name="Chen X."/>
        </authorList>
    </citation>
    <scope>NUCLEOTIDE SEQUENCE [LARGE SCALE GENOMIC DNA]</scope>
    <source>
        <strain evidence="1">MN2024</strain>
        <tissue evidence="1">Gills</tissue>
    </source>
</reference>
<protein>
    <submittedName>
        <fullName evidence="1">Uncharacterized protein</fullName>
    </submittedName>
</protein>
<name>A0ABD3VPS9_SINWO</name>
<evidence type="ECO:0000313" key="1">
    <source>
        <dbReference type="EMBL" id="KAL3863609.1"/>
    </source>
</evidence>
<dbReference type="EMBL" id="JBJQND010000010">
    <property type="protein sequence ID" value="KAL3863609.1"/>
    <property type="molecule type" value="Genomic_DNA"/>
</dbReference>
<dbReference type="Proteomes" id="UP001634394">
    <property type="component" value="Unassembled WGS sequence"/>
</dbReference>
<organism evidence="1 2">
    <name type="scientific">Sinanodonta woodiana</name>
    <name type="common">Chinese pond mussel</name>
    <name type="synonym">Anodonta woodiana</name>
    <dbReference type="NCBI Taxonomy" id="1069815"/>
    <lineage>
        <taxon>Eukaryota</taxon>
        <taxon>Metazoa</taxon>
        <taxon>Spiralia</taxon>
        <taxon>Lophotrochozoa</taxon>
        <taxon>Mollusca</taxon>
        <taxon>Bivalvia</taxon>
        <taxon>Autobranchia</taxon>
        <taxon>Heteroconchia</taxon>
        <taxon>Palaeoheterodonta</taxon>
        <taxon>Unionida</taxon>
        <taxon>Unionoidea</taxon>
        <taxon>Unionidae</taxon>
        <taxon>Unioninae</taxon>
        <taxon>Sinanodonta</taxon>
    </lineage>
</organism>
<keyword evidence="2" id="KW-1185">Reference proteome</keyword>
<gene>
    <name evidence="1" type="ORF">ACJMK2_005360</name>
</gene>
<sequence length="228" mass="26433">MIVTSLRLLLNGSISTMFIPKQEKDMCCQRLIMKRVKDCCIIMQFLDACQIPGWSRYWLLTTIKYMMAVFKAVNSHSKYALQILRFLAHQQASFSLHPANKSLYSLRAKKIKKLVKNVGSNKIMGTFLKQSRALAGMSNVAEQYDQLLVLLFERDDYQRPERCSSIQDRVFHKFEKTFAATYGYLSQQDNKAWIQHHTFILDYETGKSIVILNTVMKHLCKLICESLG</sequence>
<accession>A0ABD3VPS9</accession>
<proteinExistence type="predicted"/>
<comment type="caution">
    <text evidence="1">The sequence shown here is derived from an EMBL/GenBank/DDBJ whole genome shotgun (WGS) entry which is preliminary data.</text>
</comment>
<dbReference type="AlphaFoldDB" id="A0ABD3VPS9"/>